<dbReference type="Pfam" id="PF00072">
    <property type="entry name" value="Response_reg"/>
    <property type="match status" value="1"/>
</dbReference>
<dbReference type="RefSeq" id="WP_184154341.1">
    <property type="nucleotide sequence ID" value="NZ_JACHFM010000005.1"/>
</dbReference>
<dbReference type="SMART" id="SM00388">
    <property type="entry name" value="HisKA"/>
    <property type="match status" value="1"/>
</dbReference>
<feature type="domain" description="Histidine kinase" evidence="8">
    <location>
        <begin position="728"/>
        <end position="939"/>
    </location>
</feature>
<evidence type="ECO:0000313" key="12">
    <source>
        <dbReference type="EMBL" id="MBB5224102.1"/>
    </source>
</evidence>
<dbReference type="Pfam" id="PF13426">
    <property type="entry name" value="PAS_9"/>
    <property type="match status" value="2"/>
</dbReference>
<dbReference type="NCBIfam" id="TIGR00229">
    <property type="entry name" value="sensory_box"/>
    <property type="match status" value="4"/>
</dbReference>
<reference evidence="12 13" key="1">
    <citation type="submission" date="2020-08" db="EMBL/GenBank/DDBJ databases">
        <title>Genomic Encyclopedia of Type Strains, Phase IV (KMG-IV): sequencing the most valuable type-strain genomes for metagenomic binning, comparative biology and taxonomic classification.</title>
        <authorList>
            <person name="Goeker M."/>
        </authorList>
    </citation>
    <scope>NUCLEOTIDE SEQUENCE [LARGE SCALE GENOMIC DNA]</scope>
    <source>
        <strain evidence="12 13">DSM 101730</strain>
    </source>
</reference>
<dbReference type="InterPro" id="IPR005467">
    <property type="entry name" value="His_kinase_dom"/>
</dbReference>
<evidence type="ECO:0000256" key="3">
    <source>
        <dbReference type="ARBA" id="ARBA00022553"/>
    </source>
</evidence>
<dbReference type="Pfam" id="PF13188">
    <property type="entry name" value="PAS_8"/>
    <property type="match status" value="1"/>
</dbReference>
<comment type="catalytic activity">
    <reaction evidence="1">
        <text>ATP + protein L-histidine = ADP + protein N-phospho-L-histidine.</text>
        <dbReference type="EC" id="2.7.13.3"/>
    </reaction>
</comment>
<dbReference type="SMART" id="SM00091">
    <property type="entry name" value="PAS"/>
    <property type="match status" value="5"/>
</dbReference>
<keyword evidence="7" id="KW-0472">Membrane</keyword>
<accession>A0A840SYF9</accession>
<evidence type="ECO:0000256" key="6">
    <source>
        <dbReference type="PROSITE-ProRule" id="PRU00169"/>
    </source>
</evidence>
<dbReference type="PROSITE" id="PS50109">
    <property type="entry name" value="HIS_KIN"/>
    <property type="match status" value="1"/>
</dbReference>
<comment type="caution">
    <text evidence="12">The sequence shown here is derived from an EMBL/GenBank/DDBJ whole genome shotgun (WGS) entry which is preliminary data.</text>
</comment>
<keyword evidence="7" id="KW-1133">Transmembrane helix</keyword>
<protein>
    <recommendedName>
        <fullName evidence="2">histidine kinase</fullName>
        <ecNumber evidence="2">2.7.13.3</ecNumber>
    </recommendedName>
</protein>
<dbReference type="InterPro" id="IPR003661">
    <property type="entry name" value="HisK_dim/P_dom"/>
</dbReference>
<keyword evidence="3 6" id="KW-0597">Phosphoprotein</keyword>
<feature type="modified residue" description="4-aspartylphosphate" evidence="6">
    <location>
        <position position="1006"/>
    </location>
</feature>
<dbReference type="Pfam" id="PF02518">
    <property type="entry name" value="HATPase_c"/>
    <property type="match status" value="1"/>
</dbReference>
<evidence type="ECO:0000256" key="1">
    <source>
        <dbReference type="ARBA" id="ARBA00000085"/>
    </source>
</evidence>
<feature type="domain" description="PAS" evidence="10">
    <location>
        <begin position="202"/>
        <end position="247"/>
    </location>
</feature>
<dbReference type="InterPro" id="IPR013656">
    <property type="entry name" value="PAS_4"/>
</dbReference>
<evidence type="ECO:0000256" key="7">
    <source>
        <dbReference type="SAM" id="Phobius"/>
    </source>
</evidence>
<dbReference type="SMART" id="SM00448">
    <property type="entry name" value="REC"/>
    <property type="match status" value="1"/>
</dbReference>
<dbReference type="Gene3D" id="3.40.50.2300">
    <property type="match status" value="1"/>
</dbReference>
<dbReference type="InterPro" id="IPR000014">
    <property type="entry name" value="PAS"/>
</dbReference>
<evidence type="ECO:0000256" key="4">
    <source>
        <dbReference type="ARBA" id="ARBA00022679"/>
    </source>
</evidence>
<dbReference type="PROSITE" id="PS50110">
    <property type="entry name" value="RESPONSE_REGULATORY"/>
    <property type="match status" value="1"/>
</dbReference>
<dbReference type="Proteomes" id="UP000549457">
    <property type="component" value="Unassembled WGS sequence"/>
</dbReference>
<feature type="domain" description="PAS" evidence="10">
    <location>
        <begin position="329"/>
        <end position="401"/>
    </location>
</feature>
<evidence type="ECO:0000259" key="11">
    <source>
        <dbReference type="PROSITE" id="PS50113"/>
    </source>
</evidence>
<dbReference type="InterPro" id="IPR001789">
    <property type="entry name" value="Sig_transdc_resp-reg_receiver"/>
</dbReference>
<dbReference type="PRINTS" id="PR00344">
    <property type="entry name" value="BCTRLSENSOR"/>
</dbReference>
<dbReference type="InterPro" id="IPR036097">
    <property type="entry name" value="HisK_dim/P_sf"/>
</dbReference>
<evidence type="ECO:0000259" key="10">
    <source>
        <dbReference type="PROSITE" id="PS50112"/>
    </source>
</evidence>
<evidence type="ECO:0000256" key="5">
    <source>
        <dbReference type="ARBA" id="ARBA00022777"/>
    </source>
</evidence>
<dbReference type="AlphaFoldDB" id="A0A840SYF9"/>
<gene>
    <name evidence="12" type="ORF">HNP73_004063</name>
</gene>
<evidence type="ECO:0000256" key="2">
    <source>
        <dbReference type="ARBA" id="ARBA00012438"/>
    </source>
</evidence>
<dbReference type="CDD" id="cd00082">
    <property type="entry name" value="HisKA"/>
    <property type="match status" value="1"/>
</dbReference>
<dbReference type="Gene3D" id="3.30.565.10">
    <property type="entry name" value="Histidine kinase-like ATPase, C-terminal domain"/>
    <property type="match status" value="1"/>
</dbReference>
<evidence type="ECO:0000313" key="13">
    <source>
        <dbReference type="Proteomes" id="UP000549457"/>
    </source>
</evidence>
<dbReference type="CDD" id="cd00130">
    <property type="entry name" value="PAS"/>
    <property type="match status" value="2"/>
</dbReference>
<dbReference type="SUPFAM" id="SSF47384">
    <property type="entry name" value="Homodimeric domain of signal transducing histidine kinase"/>
    <property type="match status" value="1"/>
</dbReference>
<keyword evidence="7" id="KW-0812">Transmembrane</keyword>
<dbReference type="SUPFAM" id="SSF55874">
    <property type="entry name" value="ATPase domain of HSP90 chaperone/DNA topoisomerase II/histidine kinase"/>
    <property type="match status" value="1"/>
</dbReference>
<dbReference type="Pfam" id="PF08448">
    <property type="entry name" value="PAS_4"/>
    <property type="match status" value="1"/>
</dbReference>
<feature type="domain" description="PAC" evidence="11">
    <location>
        <begin position="274"/>
        <end position="328"/>
    </location>
</feature>
<dbReference type="CDD" id="cd00156">
    <property type="entry name" value="REC"/>
    <property type="match status" value="1"/>
</dbReference>
<keyword evidence="4" id="KW-0808">Transferase</keyword>
<dbReference type="InterPro" id="IPR003594">
    <property type="entry name" value="HATPase_dom"/>
</dbReference>
<dbReference type="PROSITE" id="PS50112">
    <property type="entry name" value="PAS"/>
    <property type="match status" value="2"/>
</dbReference>
<dbReference type="Gene3D" id="1.10.287.130">
    <property type="match status" value="1"/>
</dbReference>
<dbReference type="InterPro" id="IPR052162">
    <property type="entry name" value="Sensor_kinase/Photoreceptor"/>
</dbReference>
<dbReference type="EMBL" id="JACHFM010000005">
    <property type="protein sequence ID" value="MBB5224102.1"/>
    <property type="molecule type" value="Genomic_DNA"/>
</dbReference>
<dbReference type="GO" id="GO:0000155">
    <property type="term" value="F:phosphorelay sensor kinase activity"/>
    <property type="evidence" value="ECO:0007669"/>
    <property type="project" value="InterPro"/>
</dbReference>
<name>A0A840SYF9_9RHOB</name>
<feature type="transmembrane region" description="Helical" evidence="7">
    <location>
        <begin position="20"/>
        <end position="40"/>
    </location>
</feature>
<dbReference type="InterPro" id="IPR036890">
    <property type="entry name" value="HATPase_C_sf"/>
</dbReference>
<organism evidence="12 13">
    <name type="scientific">Amaricoccus macauensis</name>
    <dbReference type="NCBI Taxonomy" id="57001"/>
    <lineage>
        <taxon>Bacteria</taxon>
        <taxon>Pseudomonadati</taxon>
        <taxon>Pseudomonadota</taxon>
        <taxon>Alphaproteobacteria</taxon>
        <taxon>Rhodobacterales</taxon>
        <taxon>Paracoccaceae</taxon>
        <taxon>Amaricoccus</taxon>
    </lineage>
</organism>
<sequence length="1079" mass="117935">MHESPAPGTANQRNLGEIRAVRTVACALLLLIAVCGLLTVRAEPRDAVPFALIFIVAAGSVWYVARVAGRWIRRLQLSEARLLAAAEALPDGLVILDRDDHIAYFNARYPDHLVEPLRDGLALGRPFEDWLREGICHGPIYHEEMGPAFLENRLALRQRGKNEHVHRIADGRWLRIRENCTPDGGRVILTTDITEERSRAAQLRLLALAVEQAADPVEITSASHGFTYVNHAFETTTGYAPEEVLGREPQHVLASGAQPPEFFDAMRRDLEAGRPWQGTIVNRHRDGHLIEQETTIAPLRDDAGVITHYVAVKRDVTEARAAARALAASEARYRAVVDTQTEILARVDPGGNWTFMNDAAERYIGTTFAEMRRQGIRDVDLVLPEDQPAFRAHMQKITAGQPTQTLELRARHPDGSIHWENWTHTGIFDSEGRLIEVQCIGREITDRKLAEAARTEVERALAEREAQFRTLAESVPVGLVISEIDSAHTLYLNPRARAIFGIPHGTEVDNLLDVWADLGQREQLRARMLLDGSARAMDVDLLMRNGRRIKAVMSATRIVWAGRDAMLVATVDITDLRDTEAALRASEARLNAINAANPVPMNIARLSDRKLLFVNEPYRRLYGLEGTDLTGFDRSVLYPDPATRDWLYGELAAGREVTDFEVTLCRVDGREVPVSLTSRPIVFEGEPAIVTTSVDLSALRTAQTEVARSREALHQSEKLTALGALLAGVAHELNNPLSVVVGYCSMLREMEVEDGTRVRIEKIHAAAERCARIVRTFLAMARSRPPRREAVALGEVVLGALDLAAYGLSSADVAVNVEIAPDLAPVHADADQLHQVVVNLVVNAQQALIGAQAPRQLHLHAWEEGGEVVLEVADNGPGMTPDVAKRVFEPFFTTKPQGVGTGVGLSVCHGILEAHGGRIELDTAPGSGARFRLRLPRSTEGAVLRPADAASEPGRGRVLVVDDEPEIAALLAERLTRDGLSVATATSGRRALAAIEQGGIDLVVSDLRMPDMDGTALAREIHRRWPAMAGRILMITGDALGSDLGARAGGIGLPVFEKPLDLGALASEVHRRISGIAAE</sequence>
<dbReference type="InterPro" id="IPR035965">
    <property type="entry name" value="PAS-like_dom_sf"/>
</dbReference>
<feature type="domain" description="PAC" evidence="11">
    <location>
        <begin position="404"/>
        <end position="456"/>
    </location>
</feature>
<dbReference type="PANTHER" id="PTHR43304">
    <property type="entry name" value="PHYTOCHROME-LIKE PROTEIN CPH1"/>
    <property type="match status" value="1"/>
</dbReference>
<feature type="transmembrane region" description="Helical" evidence="7">
    <location>
        <begin position="47"/>
        <end position="65"/>
    </location>
</feature>
<feature type="domain" description="Response regulatory" evidence="9">
    <location>
        <begin position="957"/>
        <end position="1073"/>
    </location>
</feature>
<dbReference type="InterPro" id="IPR011006">
    <property type="entry name" value="CheY-like_superfamily"/>
</dbReference>
<dbReference type="SUPFAM" id="SSF55785">
    <property type="entry name" value="PYP-like sensor domain (PAS domain)"/>
    <property type="match status" value="5"/>
</dbReference>
<keyword evidence="13" id="KW-1185">Reference proteome</keyword>
<evidence type="ECO:0000259" key="8">
    <source>
        <dbReference type="PROSITE" id="PS50109"/>
    </source>
</evidence>
<dbReference type="InterPro" id="IPR000700">
    <property type="entry name" value="PAS-assoc_C"/>
</dbReference>
<dbReference type="PROSITE" id="PS50113">
    <property type="entry name" value="PAC"/>
    <property type="match status" value="2"/>
</dbReference>
<dbReference type="EC" id="2.7.13.3" evidence="2"/>
<dbReference type="SUPFAM" id="SSF52172">
    <property type="entry name" value="CheY-like"/>
    <property type="match status" value="1"/>
</dbReference>
<dbReference type="InterPro" id="IPR004358">
    <property type="entry name" value="Sig_transdc_His_kin-like_C"/>
</dbReference>
<dbReference type="Pfam" id="PF00512">
    <property type="entry name" value="HisKA"/>
    <property type="match status" value="1"/>
</dbReference>
<proteinExistence type="predicted"/>
<dbReference type="SMART" id="SM00387">
    <property type="entry name" value="HATPase_c"/>
    <property type="match status" value="1"/>
</dbReference>
<keyword evidence="5" id="KW-0418">Kinase</keyword>
<dbReference type="Gene3D" id="3.30.450.20">
    <property type="entry name" value="PAS domain"/>
    <property type="match status" value="5"/>
</dbReference>
<dbReference type="Pfam" id="PF12860">
    <property type="entry name" value="PAS_7"/>
    <property type="match status" value="1"/>
</dbReference>
<dbReference type="SMART" id="SM00086">
    <property type="entry name" value="PAC"/>
    <property type="match status" value="4"/>
</dbReference>
<dbReference type="InterPro" id="IPR001610">
    <property type="entry name" value="PAC"/>
</dbReference>
<dbReference type="PANTHER" id="PTHR43304:SF1">
    <property type="entry name" value="PAC DOMAIN-CONTAINING PROTEIN"/>
    <property type="match status" value="1"/>
</dbReference>
<evidence type="ECO:0000259" key="9">
    <source>
        <dbReference type="PROSITE" id="PS50110"/>
    </source>
</evidence>